<dbReference type="PANTHER" id="PTHR43095">
    <property type="entry name" value="SUGAR KINASE"/>
    <property type="match status" value="1"/>
</dbReference>
<protein>
    <submittedName>
        <fullName evidence="7">FGGY-family carbohydrate kinase</fullName>
    </submittedName>
</protein>
<keyword evidence="8" id="KW-1185">Reference proteome</keyword>
<sequence length="472" mass="48243">MSLRDAVVAVDVGTSAVRAALVSATGAVLRSERVARTSHVGGETFDADALLTDVEAALSRLDAVTDARVHALGISAHIGTVAVDEDFAVVAPGGGWADGRGTDVPIADDLLRDILTVAGRPVPTGGALALGLHLQRAGAASQVGALLSPKDFLLARLCGVTVTDTVDAAYTLASQVRTSTWNTAALRRLGLPEQWWPRQASPYEVVATLLPAAADRCGLPHDLPVVAGGPDGSVGLGLLLGASTDVIGDVAGTTDVLARLISSVDDAPLGAVVNPAMVPGLWTAGGPTGLTGGAVADWRTLVGSVEDDVLAAVEPGVGGLVILPCMTGERFPRWRPGSRGAIIGRTSEHGAAALLRATQEGAAFTVREGLDLLDPSRDLPVVFAGGSSRAESVVQLRADVFGRRLLVASDPDVTLLGAAALAMIGAGVSDSLDEARATLGVSFREVEPRPGVGPRFDAAYAHWRAVRERLAG</sequence>
<evidence type="ECO:0000256" key="4">
    <source>
        <dbReference type="ARBA" id="ARBA00022777"/>
    </source>
</evidence>
<comment type="caution">
    <text evidence="7">The sequence shown here is derived from an EMBL/GenBank/DDBJ whole genome shotgun (WGS) entry which is preliminary data.</text>
</comment>
<gene>
    <name evidence="7" type="ORF">RWH43_05010</name>
</gene>
<evidence type="ECO:0000256" key="3">
    <source>
        <dbReference type="ARBA" id="ARBA00022679"/>
    </source>
</evidence>
<keyword evidence="3" id="KW-0808">Transferase</keyword>
<accession>A0ABU3RTJ0</accession>
<proteinExistence type="inferred from homology"/>
<evidence type="ECO:0000313" key="7">
    <source>
        <dbReference type="EMBL" id="MDU0326114.1"/>
    </source>
</evidence>
<feature type="domain" description="Carbohydrate kinase FGGY C-terminal" evidence="6">
    <location>
        <begin position="273"/>
        <end position="425"/>
    </location>
</feature>
<evidence type="ECO:0000259" key="5">
    <source>
        <dbReference type="Pfam" id="PF00370"/>
    </source>
</evidence>
<organism evidence="7 8">
    <name type="scientific">Microbacterium algihabitans</name>
    <dbReference type="NCBI Taxonomy" id="3075992"/>
    <lineage>
        <taxon>Bacteria</taxon>
        <taxon>Bacillati</taxon>
        <taxon>Actinomycetota</taxon>
        <taxon>Actinomycetes</taxon>
        <taxon>Micrococcales</taxon>
        <taxon>Microbacteriaceae</taxon>
        <taxon>Microbacterium</taxon>
    </lineage>
</organism>
<dbReference type="Pfam" id="PF02782">
    <property type="entry name" value="FGGY_C"/>
    <property type="match status" value="1"/>
</dbReference>
<reference evidence="7 8" key="1">
    <citation type="submission" date="2023-09" db="EMBL/GenBank/DDBJ databases">
        <title>Microbacterium fusihabitans sp. nov., Microbacterium phycihabitans sp. nov., and Microbacterium cervinum sp. nov., isolated from dried seaweeds of beach.</title>
        <authorList>
            <person name="Lee S.D."/>
        </authorList>
    </citation>
    <scope>NUCLEOTIDE SEQUENCE [LARGE SCALE GENOMIC DNA]</scope>
    <source>
        <strain evidence="7 8">KSW2-21</strain>
    </source>
</reference>
<dbReference type="InterPro" id="IPR000577">
    <property type="entry name" value="Carb_kinase_FGGY"/>
</dbReference>
<feature type="domain" description="Carbohydrate kinase FGGY N-terminal" evidence="5">
    <location>
        <begin position="7"/>
        <end position="235"/>
    </location>
</feature>
<dbReference type="InterPro" id="IPR018484">
    <property type="entry name" value="FGGY_N"/>
</dbReference>
<dbReference type="InterPro" id="IPR043129">
    <property type="entry name" value="ATPase_NBD"/>
</dbReference>
<comment type="similarity">
    <text evidence="1">Belongs to the FGGY kinase family.</text>
</comment>
<dbReference type="InterPro" id="IPR018485">
    <property type="entry name" value="FGGY_C"/>
</dbReference>
<dbReference type="EMBL" id="JAWDIU010000001">
    <property type="protein sequence ID" value="MDU0326114.1"/>
    <property type="molecule type" value="Genomic_DNA"/>
</dbReference>
<evidence type="ECO:0000313" key="8">
    <source>
        <dbReference type="Proteomes" id="UP001256673"/>
    </source>
</evidence>
<dbReference type="InterPro" id="IPR050406">
    <property type="entry name" value="FGGY_Carb_Kinase"/>
</dbReference>
<keyword evidence="2" id="KW-0119">Carbohydrate metabolism</keyword>
<dbReference type="PANTHER" id="PTHR43095:SF5">
    <property type="entry name" value="XYLULOSE KINASE"/>
    <property type="match status" value="1"/>
</dbReference>
<dbReference type="Proteomes" id="UP001256673">
    <property type="component" value="Unassembled WGS sequence"/>
</dbReference>
<name>A0ABU3RTJ0_9MICO</name>
<evidence type="ECO:0000256" key="1">
    <source>
        <dbReference type="ARBA" id="ARBA00009156"/>
    </source>
</evidence>
<dbReference type="GO" id="GO:0016301">
    <property type="term" value="F:kinase activity"/>
    <property type="evidence" value="ECO:0007669"/>
    <property type="project" value="UniProtKB-KW"/>
</dbReference>
<dbReference type="SUPFAM" id="SSF53067">
    <property type="entry name" value="Actin-like ATPase domain"/>
    <property type="match status" value="2"/>
</dbReference>
<keyword evidence="4 7" id="KW-0418">Kinase</keyword>
<dbReference type="PIRSF" id="PIRSF000538">
    <property type="entry name" value="GlpK"/>
    <property type="match status" value="1"/>
</dbReference>
<dbReference type="RefSeq" id="WP_316000830.1">
    <property type="nucleotide sequence ID" value="NZ_JAWDIU010000001.1"/>
</dbReference>
<dbReference type="Pfam" id="PF00370">
    <property type="entry name" value="FGGY_N"/>
    <property type="match status" value="1"/>
</dbReference>
<evidence type="ECO:0000256" key="2">
    <source>
        <dbReference type="ARBA" id="ARBA00022629"/>
    </source>
</evidence>
<dbReference type="Gene3D" id="3.30.420.40">
    <property type="match status" value="2"/>
</dbReference>
<evidence type="ECO:0000259" key="6">
    <source>
        <dbReference type="Pfam" id="PF02782"/>
    </source>
</evidence>
<keyword evidence="2" id="KW-0859">Xylose metabolism</keyword>